<reference evidence="2 3" key="1">
    <citation type="submission" date="2018-03" db="EMBL/GenBank/DDBJ databases">
        <title>Genomic Encyclopedia of Type Strains, Phase III (KMG-III): the genomes of soil and plant-associated and newly described type strains.</title>
        <authorList>
            <person name="Whitman W."/>
        </authorList>
    </citation>
    <scope>NUCLEOTIDE SEQUENCE [LARGE SCALE GENOMIC DNA]</scope>
    <source>
        <strain evidence="2 3">CGMCC 1.07653</strain>
    </source>
</reference>
<comment type="caution">
    <text evidence="2">The sequence shown here is derived from an EMBL/GenBank/DDBJ whole genome shotgun (WGS) entry which is preliminary data.</text>
</comment>
<feature type="domain" description="AMP-dependent synthetase/ligase" evidence="1">
    <location>
        <begin position="9"/>
        <end position="356"/>
    </location>
</feature>
<dbReference type="SUPFAM" id="SSF56801">
    <property type="entry name" value="Acetyl-CoA synthetase-like"/>
    <property type="match status" value="1"/>
</dbReference>
<name>A0A2P8HW66_9BACI</name>
<dbReference type="Gene3D" id="3.40.50.12780">
    <property type="entry name" value="N-terminal domain of ligase-like"/>
    <property type="match status" value="1"/>
</dbReference>
<dbReference type="EMBL" id="PYAV01000003">
    <property type="protein sequence ID" value="PSL50415.1"/>
    <property type="molecule type" value="Genomic_DNA"/>
</dbReference>
<dbReference type="PANTHER" id="PTHR43767:SF1">
    <property type="entry name" value="NONRIBOSOMAL PEPTIDE SYNTHASE PES1 (EUROFUNG)-RELATED"/>
    <property type="match status" value="1"/>
</dbReference>
<dbReference type="InterPro" id="IPR000873">
    <property type="entry name" value="AMP-dep_synth/lig_dom"/>
</dbReference>
<dbReference type="InterPro" id="IPR020845">
    <property type="entry name" value="AMP-binding_CS"/>
</dbReference>
<proteinExistence type="predicted"/>
<evidence type="ECO:0000259" key="1">
    <source>
        <dbReference type="Pfam" id="PF00501"/>
    </source>
</evidence>
<dbReference type="AlphaFoldDB" id="A0A2P8HW66"/>
<sequence>MTISNWIAQNALKYPESPALILGEHVTTYAAYNDEINRLAAGLQALGVKVGDRVAIFMPNTPEFASALPAIHRIGAVAVPLNARLTTSELNDILTHAEAKAILAHEALMATAKDIAMPDGFIKITTAATDQNWHAFQSLIDQAPPVPELPDINDDDLATLLYTSGTTGQPKGVRFTHRSIQAVSTMMAVETEMKPSSRMLHMMPLSHSAPLHLFFAAGMMTGASHVFHPTFTPDALLEQVKLHRPTHFFGAPVAYLMTAGHPALKDTDLSSVNWWVYGGAPLGTKEVEWVRSQFNTDRFLGVYGLTEAGPSGTLLTPEEHGEKSGSIGARGALGAAVALLNEDGDHVSPGDVGEIAL</sequence>
<dbReference type="RefSeq" id="WP_345789029.1">
    <property type="nucleotide sequence ID" value="NZ_PYAV01000003.1"/>
</dbReference>
<dbReference type="Proteomes" id="UP000242310">
    <property type="component" value="Unassembled WGS sequence"/>
</dbReference>
<protein>
    <submittedName>
        <fullName evidence="2">Feruloyl-CoA synthase</fullName>
    </submittedName>
</protein>
<dbReference type="InterPro" id="IPR050237">
    <property type="entry name" value="ATP-dep_AMP-bd_enzyme"/>
</dbReference>
<dbReference type="Pfam" id="PF00501">
    <property type="entry name" value="AMP-binding"/>
    <property type="match status" value="1"/>
</dbReference>
<gene>
    <name evidence="2" type="ORF">B0H94_10326</name>
</gene>
<organism evidence="2 3">
    <name type="scientific">Salsuginibacillus halophilus</name>
    <dbReference type="NCBI Taxonomy" id="517424"/>
    <lineage>
        <taxon>Bacteria</taxon>
        <taxon>Bacillati</taxon>
        <taxon>Bacillota</taxon>
        <taxon>Bacilli</taxon>
        <taxon>Bacillales</taxon>
        <taxon>Bacillaceae</taxon>
        <taxon>Salsuginibacillus</taxon>
    </lineage>
</organism>
<evidence type="ECO:0000313" key="3">
    <source>
        <dbReference type="Proteomes" id="UP000242310"/>
    </source>
</evidence>
<accession>A0A2P8HW66</accession>
<evidence type="ECO:0000313" key="2">
    <source>
        <dbReference type="EMBL" id="PSL50415.1"/>
    </source>
</evidence>
<keyword evidence="3" id="KW-1185">Reference proteome</keyword>
<dbReference type="InterPro" id="IPR042099">
    <property type="entry name" value="ANL_N_sf"/>
</dbReference>
<dbReference type="PROSITE" id="PS00455">
    <property type="entry name" value="AMP_BINDING"/>
    <property type="match status" value="1"/>
</dbReference>
<dbReference type="PANTHER" id="PTHR43767">
    <property type="entry name" value="LONG-CHAIN-FATTY-ACID--COA LIGASE"/>
    <property type="match status" value="1"/>
</dbReference>